<feature type="compositionally biased region" description="Polar residues" evidence="1">
    <location>
        <begin position="14"/>
        <end position="24"/>
    </location>
</feature>
<dbReference type="EMBL" id="JACKWZ010000144">
    <property type="protein sequence ID" value="KAF9414055.1"/>
    <property type="molecule type" value="Genomic_DNA"/>
</dbReference>
<reference evidence="2" key="1">
    <citation type="submission" date="2020-08" db="EMBL/GenBank/DDBJ databases">
        <title>Spodoptera exigua strain:BAW_Kor-Di-RS1 Genome sequencing and assembly.</title>
        <authorList>
            <person name="Kim J."/>
            <person name="Nam H.Y."/>
            <person name="Kwon M."/>
            <person name="Choi J.H."/>
            <person name="Cho S.R."/>
            <person name="Kim G.-H."/>
        </authorList>
    </citation>
    <scope>NUCLEOTIDE SEQUENCE</scope>
    <source>
        <strain evidence="2">BAW_Kor-Di-RS1</strain>
        <tissue evidence="2">Whole-body</tissue>
    </source>
</reference>
<feature type="compositionally biased region" description="Basic and acidic residues" evidence="1">
    <location>
        <begin position="43"/>
        <end position="52"/>
    </location>
</feature>
<name>A0A835GE40_SPOEX</name>
<sequence>MVDSKELFNDNFESRSASISSNKSVAEQDIEEQFNMDVITNEEMIRPKKRDREEEEEGWVQSKGKKTKENCIEIYISSKEKLPRQFALARLFKEKDITDIIKVKYLNNYRVRIDCKNELSATKLQTCKDFMDMDWRFSRPDFKSYSYGVIKDVDLDLSDEQLMSCITCPENFELVSLKRLQRRSNNDSPEGLWVTSEAVRLCFKGDMLPGYIYADSLRINVEPFVFPVSQCSRCWKFGHTVRVCPSKKTLCPKCGSNHANCDTQHFKCLNCEGPHMALSKTCPAFVKEKNLKSLMAEFNCTYRKALQLYVAPSPRRDEKEFNKSSPTDGVFPKLKTKLTPTFVTSDDQASFVKSPSSPLYAEVVKTEATIHKARTHIDQQRTKKHEKTRVDKGNDWANWLPTETGETKELEHDPEDSKKKEVNFDELLTRLKNILFLKRCTVGEKIRMAIQCCLEWLILVVVDNVSDWNIVKKLFELFNGQTKT</sequence>
<comment type="caution">
    <text evidence="2">The sequence shown here is derived from an EMBL/GenBank/DDBJ whole genome shotgun (WGS) entry which is preliminary data.</text>
</comment>
<evidence type="ECO:0000313" key="2">
    <source>
        <dbReference type="EMBL" id="KAF9414055.1"/>
    </source>
</evidence>
<feature type="region of interest" description="Disordered" evidence="1">
    <location>
        <begin position="41"/>
        <end position="62"/>
    </location>
</feature>
<organism evidence="2 3">
    <name type="scientific">Spodoptera exigua</name>
    <name type="common">Beet armyworm</name>
    <name type="synonym">Noctua fulgens</name>
    <dbReference type="NCBI Taxonomy" id="7107"/>
    <lineage>
        <taxon>Eukaryota</taxon>
        <taxon>Metazoa</taxon>
        <taxon>Ecdysozoa</taxon>
        <taxon>Arthropoda</taxon>
        <taxon>Hexapoda</taxon>
        <taxon>Insecta</taxon>
        <taxon>Pterygota</taxon>
        <taxon>Neoptera</taxon>
        <taxon>Endopterygota</taxon>
        <taxon>Lepidoptera</taxon>
        <taxon>Glossata</taxon>
        <taxon>Ditrysia</taxon>
        <taxon>Noctuoidea</taxon>
        <taxon>Noctuidae</taxon>
        <taxon>Amphipyrinae</taxon>
        <taxon>Spodoptera</taxon>
    </lineage>
</organism>
<evidence type="ECO:0000313" key="3">
    <source>
        <dbReference type="Proteomes" id="UP000648187"/>
    </source>
</evidence>
<dbReference type="AlphaFoldDB" id="A0A835GE40"/>
<keyword evidence="3" id="KW-1185">Reference proteome</keyword>
<dbReference type="Proteomes" id="UP000648187">
    <property type="component" value="Unassembled WGS sequence"/>
</dbReference>
<protein>
    <submittedName>
        <fullName evidence="2">Uncharacterized protein</fullName>
    </submittedName>
</protein>
<feature type="region of interest" description="Disordered" evidence="1">
    <location>
        <begin position="1"/>
        <end position="24"/>
    </location>
</feature>
<evidence type="ECO:0000256" key="1">
    <source>
        <dbReference type="SAM" id="MobiDB-lite"/>
    </source>
</evidence>
<proteinExistence type="predicted"/>
<accession>A0A835GE40</accession>
<gene>
    <name evidence="2" type="ORF">HW555_007933</name>
</gene>